<keyword evidence="3" id="KW-1185">Reference proteome</keyword>
<dbReference type="EMBL" id="PDUG01000003">
    <property type="protein sequence ID" value="PIC39283.1"/>
    <property type="molecule type" value="Genomic_DNA"/>
</dbReference>
<evidence type="ECO:0000313" key="2">
    <source>
        <dbReference type="EMBL" id="PIC39283.1"/>
    </source>
</evidence>
<evidence type="ECO:0000313" key="3">
    <source>
        <dbReference type="Proteomes" id="UP000230233"/>
    </source>
</evidence>
<reference evidence="3" key="1">
    <citation type="submission" date="2017-10" db="EMBL/GenBank/DDBJ databases">
        <title>Rapid genome shrinkage in a self-fertile nematode reveals novel sperm competition proteins.</title>
        <authorList>
            <person name="Yin D."/>
            <person name="Schwarz E.M."/>
            <person name="Thomas C.G."/>
            <person name="Felde R.L."/>
            <person name="Korf I.F."/>
            <person name="Cutter A.D."/>
            <person name="Schartner C.M."/>
            <person name="Ralston E.J."/>
            <person name="Meyer B.J."/>
            <person name="Haag E.S."/>
        </authorList>
    </citation>
    <scope>NUCLEOTIDE SEQUENCE [LARGE SCALE GENOMIC DNA]</scope>
    <source>
        <strain evidence="3">JU1422</strain>
    </source>
</reference>
<dbReference type="AlphaFoldDB" id="A0A2G5UIK1"/>
<dbReference type="Gene3D" id="2.60.40.10">
    <property type="entry name" value="Immunoglobulins"/>
    <property type="match status" value="1"/>
</dbReference>
<evidence type="ECO:0000259" key="1">
    <source>
        <dbReference type="PROSITE" id="PS50202"/>
    </source>
</evidence>
<name>A0A2G5UIK1_9PELO</name>
<gene>
    <name evidence="2" type="primary">Cnig_chr_III.g11020</name>
    <name evidence="2" type="ORF">B9Z55_011020</name>
</gene>
<protein>
    <recommendedName>
        <fullName evidence="1">MSP domain-containing protein</fullName>
    </recommendedName>
</protein>
<accession>A0A2G5UIK1</accession>
<dbReference type="InterPro" id="IPR008962">
    <property type="entry name" value="PapD-like_sf"/>
</dbReference>
<comment type="caution">
    <text evidence="2">The sequence shown here is derived from an EMBL/GenBank/DDBJ whole genome shotgun (WGS) entry which is preliminary data.</text>
</comment>
<dbReference type="SUPFAM" id="SSF49354">
    <property type="entry name" value="PapD-like"/>
    <property type="match status" value="1"/>
</dbReference>
<dbReference type="InterPro" id="IPR000535">
    <property type="entry name" value="MSP_dom"/>
</dbReference>
<dbReference type="Proteomes" id="UP000230233">
    <property type="component" value="Chromosome III"/>
</dbReference>
<organism evidence="2 3">
    <name type="scientific">Caenorhabditis nigoni</name>
    <dbReference type="NCBI Taxonomy" id="1611254"/>
    <lineage>
        <taxon>Eukaryota</taxon>
        <taxon>Metazoa</taxon>
        <taxon>Ecdysozoa</taxon>
        <taxon>Nematoda</taxon>
        <taxon>Chromadorea</taxon>
        <taxon>Rhabditida</taxon>
        <taxon>Rhabditina</taxon>
        <taxon>Rhabditomorpha</taxon>
        <taxon>Rhabditoidea</taxon>
        <taxon>Rhabditidae</taxon>
        <taxon>Peloderinae</taxon>
        <taxon>Caenorhabditis</taxon>
    </lineage>
</organism>
<feature type="domain" description="MSP" evidence="1">
    <location>
        <begin position="78"/>
        <end position="150"/>
    </location>
</feature>
<dbReference type="OrthoDB" id="10447286at2759"/>
<proteinExistence type="predicted"/>
<dbReference type="PROSITE" id="PS50202">
    <property type="entry name" value="MSP"/>
    <property type="match status" value="1"/>
</dbReference>
<sequence>MKFLFDDVYWLFINVKSLGFSVMPLTVSEKSKKLHAHVHSPLNLKTGQNGVRVIKTEFIAGENVEAEGCPSYSGGLGEIRVQPRCMVFNAPYMFSQKNRILISNDSNRPVAIRITFSNPHRHFVEEETEIIRSLDNIHQLRKFRIQSECH</sequence>
<dbReference type="InterPro" id="IPR013783">
    <property type="entry name" value="Ig-like_fold"/>
</dbReference>